<organism evidence="2 3">
    <name type="scientific">Periplaneta americana</name>
    <name type="common">American cockroach</name>
    <name type="synonym">Blatta americana</name>
    <dbReference type="NCBI Taxonomy" id="6978"/>
    <lineage>
        <taxon>Eukaryota</taxon>
        <taxon>Metazoa</taxon>
        <taxon>Ecdysozoa</taxon>
        <taxon>Arthropoda</taxon>
        <taxon>Hexapoda</taxon>
        <taxon>Insecta</taxon>
        <taxon>Pterygota</taxon>
        <taxon>Neoptera</taxon>
        <taxon>Polyneoptera</taxon>
        <taxon>Dictyoptera</taxon>
        <taxon>Blattodea</taxon>
        <taxon>Blattoidea</taxon>
        <taxon>Blattidae</taxon>
        <taxon>Blattinae</taxon>
        <taxon>Periplaneta</taxon>
    </lineage>
</organism>
<feature type="region of interest" description="Disordered" evidence="1">
    <location>
        <begin position="233"/>
        <end position="269"/>
    </location>
</feature>
<evidence type="ECO:0000256" key="1">
    <source>
        <dbReference type="SAM" id="MobiDB-lite"/>
    </source>
</evidence>
<reference evidence="2 3" key="1">
    <citation type="journal article" date="2022" name="Allergy">
        <title>Genome assembly and annotation of Periplaneta americana reveal a comprehensive cockroach allergen profile.</title>
        <authorList>
            <person name="Wang L."/>
            <person name="Xiong Q."/>
            <person name="Saelim N."/>
            <person name="Wang L."/>
            <person name="Nong W."/>
            <person name="Wan A.T."/>
            <person name="Shi M."/>
            <person name="Liu X."/>
            <person name="Cao Q."/>
            <person name="Hui J.H.L."/>
            <person name="Sookrung N."/>
            <person name="Leung T.F."/>
            <person name="Tungtrongchitr A."/>
            <person name="Tsui S.K.W."/>
        </authorList>
    </citation>
    <scope>NUCLEOTIDE SEQUENCE [LARGE SCALE GENOMIC DNA]</scope>
    <source>
        <strain evidence="2">PWHHKU_190912</strain>
    </source>
</reference>
<accession>A0ABQ8SPV9</accession>
<evidence type="ECO:0000313" key="2">
    <source>
        <dbReference type="EMBL" id="KAJ4436212.1"/>
    </source>
</evidence>
<gene>
    <name evidence="2" type="ORF">ANN_18842</name>
</gene>
<dbReference type="PANTHER" id="PTHR47326:SF1">
    <property type="entry name" value="HTH PSQ-TYPE DOMAIN-CONTAINING PROTEIN"/>
    <property type="match status" value="1"/>
</dbReference>
<sequence length="269" mass="30987">MKKIREEAGQRKAMSMVVEERQLKWYGHVKRMGEERKAEQVFEMRMEERYGRGSPRTAWEDKIERIGQKRGKTVGELKRLSNNRQEWQRWIDQAPDRGERVCANTALTSNPRCRPLAGLERSVCLATRQVDAILSNPLTKPGVRIPNRSTIHDLVNKVRSTESFLNKKHVQQRRVLTEEKLDEVGARLEDSPRKSLRRRRLAQEVNISKTSAFVATKLLKLKPYRVTVVHALQPQDPEEENELVGSLAEKKLPTEGCTGRNGERKKSSG</sequence>
<protein>
    <submittedName>
        <fullName evidence="2">Uncharacterized protein</fullName>
    </submittedName>
</protein>
<evidence type="ECO:0000313" key="3">
    <source>
        <dbReference type="Proteomes" id="UP001148838"/>
    </source>
</evidence>
<name>A0ABQ8SPV9_PERAM</name>
<dbReference type="Proteomes" id="UP001148838">
    <property type="component" value="Unassembled WGS sequence"/>
</dbReference>
<dbReference type="PANTHER" id="PTHR47326">
    <property type="entry name" value="TRANSPOSABLE ELEMENT TC3 TRANSPOSASE-LIKE PROTEIN"/>
    <property type="match status" value="1"/>
</dbReference>
<keyword evidence="3" id="KW-1185">Reference proteome</keyword>
<comment type="caution">
    <text evidence="2">The sequence shown here is derived from an EMBL/GenBank/DDBJ whole genome shotgun (WGS) entry which is preliminary data.</text>
</comment>
<dbReference type="EMBL" id="JAJSOF020000023">
    <property type="protein sequence ID" value="KAJ4436212.1"/>
    <property type="molecule type" value="Genomic_DNA"/>
</dbReference>
<proteinExistence type="predicted"/>